<dbReference type="KEGG" id="fax:FUAX_24350"/>
<accession>A0AAU9CIU2</accession>
<name>A0AAU9CIU2_9BACT</name>
<dbReference type="Proteomes" id="UP001348817">
    <property type="component" value="Chromosome"/>
</dbReference>
<feature type="signal peptide" evidence="1">
    <location>
        <begin position="1"/>
        <end position="23"/>
    </location>
</feature>
<dbReference type="AlphaFoldDB" id="A0AAU9CIU2"/>
<keyword evidence="1" id="KW-0732">Signal</keyword>
<evidence type="ECO:0000256" key="1">
    <source>
        <dbReference type="SAM" id="SignalP"/>
    </source>
</evidence>
<gene>
    <name evidence="2" type="ORF">FUAX_24350</name>
</gene>
<sequence length="123" mass="14067">MKRVTFLLAFMVAVFASNIAAKADELKREDFNVESMTVSFSEDRQMIVLDLNKGSVKAQGYHTSIDLSRMDVLEYRTRVMRYFGGLLASSDRPKTIRVIAKEKVFETAFDRKNVSDIVKLFDS</sequence>
<evidence type="ECO:0000313" key="2">
    <source>
        <dbReference type="EMBL" id="BDD10003.1"/>
    </source>
</evidence>
<evidence type="ECO:0000313" key="3">
    <source>
        <dbReference type="Proteomes" id="UP001348817"/>
    </source>
</evidence>
<feature type="chain" id="PRO_5043538118" evidence="1">
    <location>
        <begin position="24"/>
        <end position="123"/>
    </location>
</feature>
<dbReference type="EMBL" id="AP025314">
    <property type="protein sequence ID" value="BDD10003.1"/>
    <property type="molecule type" value="Genomic_DNA"/>
</dbReference>
<dbReference type="RefSeq" id="WP_338391584.1">
    <property type="nucleotide sequence ID" value="NZ_AP025314.1"/>
</dbReference>
<organism evidence="2 3">
    <name type="scientific">Fulvitalea axinellae</name>
    <dbReference type="NCBI Taxonomy" id="1182444"/>
    <lineage>
        <taxon>Bacteria</taxon>
        <taxon>Pseudomonadati</taxon>
        <taxon>Bacteroidota</taxon>
        <taxon>Cytophagia</taxon>
        <taxon>Cytophagales</taxon>
        <taxon>Persicobacteraceae</taxon>
        <taxon>Fulvitalea</taxon>
    </lineage>
</organism>
<keyword evidence="3" id="KW-1185">Reference proteome</keyword>
<reference evidence="2 3" key="1">
    <citation type="submission" date="2021-12" db="EMBL/GenBank/DDBJ databases">
        <title>Genome sequencing of bacteria with rrn-lacking chromosome and rrn-plasmid.</title>
        <authorList>
            <person name="Anda M."/>
            <person name="Iwasaki W."/>
        </authorList>
    </citation>
    <scope>NUCLEOTIDE SEQUENCE [LARGE SCALE GENOMIC DNA]</scope>
    <source>
        <strain evidence="2 3">DSM 100852</strain>
    </source>
</reference>
<protein>
    <submittedName>
        <fullName evidence="2">Uncharacterized protein</fullName>
    </submittedName>
</protein>
<proteinExistence type="predicted"/>